<comment type="similarity">
    <text evidence="12">Belongs to the CRISPR-associated Cas9 family.</text>
</comment>
<name>B1GZM3_ENDTX</name>
<keyword evidence="3 12" id="KW-0479">Metal-binding</keyword>
<keyword evidence="15" id="KW-1185">Reference proteome</keyword>
<proteinExistence type="inferred from homology"/>
<dbReference type="Pfam" id="PF18541">
    <property type="entry name" value="RuvC_III"/>
    <property type="match status" value="1"/>
</dbReference>
<dbReference type="Pfam" id="PF13395">
    <property type="entry name" value="HNH_4"/>
    <property type="match status" value="1"/>
</dbReference>
<feature type="binding site" evidence="12">
    <location>
        <position position="501"/>
    </location>
    <ligand>
        <name>Mg(2+)</name>
        <dbReference type="ChEBI" id="CHEBI:18420"/>
        <label>2</label>
    </ligand>
</feature>
<evidence type="ECO:0000313" key="14">
    <source>
        <dbReference type="EMBL" id="BAG13705.1"/>
    </source>
</evidence>
<dbReference type="EC" id="3.1.-.-" evidence="12"/>
<dbReference type="STRING" id="471821.TGRD_222"/>
<dbReference type="InterPro" id="IPR036397">
    <property type="entry name" value="RNaseH_sf"/>
</dbReference>
<dbReference type="EMBL" id="AP009510">
    <property type="protein sequence ID" value="BAG13705.1"/>
    <property type="molecule type" value="Genomic_DNA"/>
</dbReference>
<accession>B1GZM3</accession>
<dbReference type="InterPro" id="IPR041383">
    <property type="entry name" value="RuvC_III"/>
</dbReference>
<dbReference type="GO" id="GO:0051607">
    <property type="term" value="P:defense response to virus"/>
    <property type="evidence" value="ECO:0007669"/>
    <property type="project" value="UniProtKB-UniRule"/>
</dbReference>
<comment type="cofactor">
    <cofactor evidence="1 12">
        <name>Mg(2+)</name>
        <dbReference type="ChEBI" id="CHEBI:18420"/>
    </cofactor>
</comment>
<evidence type="ECO:0000256" key="10">
    <source>
        <dbReference type="ARBA" id="ARBA00023211"/>
    </source>
</evidence>
<dbReference type="KEGG" id="rsd:TGRD_221"/>
<feature type="binding site" evidence="12">
    <location>
        <position position="497"/>
    </location>
    <ligand>
        <name>Mg(2+)</name>
        <dbReference type="ChEBI" id="CHEBI:18420"/>
        <label>1</label>
    </ligand>
</feature>
<keyword evidence="5 12" id="KW-0378">Hydrolase</keyword>
<feature type="binding site" evidence="12">
    <location>
        <position position="9"/>
    </location>
    <ligand>
        <name>Mg(2+)</name>
        <dbReference type="ChEBI" id="CHEBI:18420"/>
        <label>2</label>
    </ligand>
</feature>
<gene>
    <name evidence="12" type="primary">cas9</name>
    <name evidence="14" type="ordered locus">TGRD_221</name>
</gene>
<keyword evidence="4 12" id="KW-0255">Endonuclease</keyword>
<dbReference type="Pfam" id="PF18470">
    <property type="entry name" value="Cas9_a"/>
    <property type="match status" value="1"/>
</dbReference>
<evidence type="ECO:0000256" key="6">
    <source>
        <dbReference type="ARBA" id="ARBA00022842"/>
    </source>
</evidence>
<evidence type="ECO:0000259" key="13">
    <source>
        <dbReference type="PROSITE" id="PS51749"/>
    </source>
</evidence>
<dbReference type="InterPro" id="IPR033114">
    <property type="entry name" value="HNH_CAS9"/>
</dbReference>
<comment type="function">
    <text evidence="12">CRISPR (clustered regularly interspaced short palindromic repeat) is an adaptive immune system that provides protection against mobile genetic elements (viruses, transposable elements and conjugative plasmids). CRISPR clusters contain spacers, sequences complementary to antecedent mobile elements, and target invading nucleic acids. CRISPR clusters are transcribed and processed into CRISPR RNA (crRNA). In type II CRISPR systems correct processing of pre-crRNA requires a trans-encoded small RNA (tracrRNA), endogenous ribonuclease 3 (rnc) and this protein. The tracrRNA serves as a guide for ribonuclease 3-aided processing of pre-crRNA. Subsequently Cas9/crRNA/tracrRNA endonucleolytically cleaves linear or circular dsDNA target complementary to the spacer; Cas9 is inactive in the absence of the 2 guide RNAs (gRNA). Cas9 recognizes the protospacer adjacent motif (PAM) in the CRISPR repeat sequences to help distinguish self versus nonself, as targets within the bacterial CRISPR locus do not have PAMs. PAM recognition is also required for catalytic activity.</text>
</comment>
<feature type="domain" description="HNH Cas9-type" evidence="13">
    <location>
        <begin position="505"/>
        <end position="658"/>
    </location>
</feature>
<dbReference type="Gene3D" id="3.30.420.10">
    <property type="entry name" value="Ribonuclease H-like superfamily/Ribonuclease H"/>
    <property type="match status" value="3"/>
</dbReference>
<evidence type="ECO:0000256" key="2">
    <source>
        <dbReference type="ARBA" id="ARBA00022722"/>
    </source>
</evidence>
<dbReference type="HOGENOM" id="CLU_007514_0_0_0"/>
<dbReference type="NCBIfam" id="TIGR01865">
    <property type="entry name" value="cas_Csn1"/>
    <property type="match status" value="1"/>
</dbReference>
<evidence type="ECO:0000256" key="12">
    <source>
        <dbReference type="HAMAP-Rule" id="MF_01480"/>
    </source>
</evidence>
<feature type="binding site" evidence="12">
    <location>
        <position position="9"/>
    </location>
    <ligand>
        <name>Mg(2+)</name>
        <dbReference type="ChEBI" id="CHEBI:18420"/>
        <label>1</label>
    </ligand>
</feature>
<feature type="binding site" evidence="12">
    <location>
        <position position="716"/>
    </location>
    <ligand>
        <name>Mg(2+)</name>
        <dbReference type="ChEBI" id="CHEBI:18420"/>
        <label>2</label>
    </ligand>
</feature>
<sequence length="1032" mass="120113">MKKRILGLDIGIASVGWALVEFDDEFQDNKKKGTIIKSGVRIFTRAETPKERESLAKPRREARSQRRRIRRRVERLNSIRELFVKNGVVEEWSVSKKNPNNIYITLNQIKTPWQLRMESLDRKLTNEQFAVVLTHLAKHRGYKSLRKDDKAGKVLEAISQNKKRLNDSDYRTLGEMFCKNESYKEHKRNKGGEYINSVARELIEEEVEKIFVKQREKGNNFADVNTEREYLKIAFSQKPAGSISKMVGFCTFENGEKRAPRDSYSAELFKVLCTINNTTFTDMKTGEIRSFSKEEIGKTLETVKNVKDVKYAKIRKDLGLEDSVKFSGVDYRENAKSKGEGEIFVSMKTYHEIKSKIEKLSKEKWDNLKGNTELLDSIVNIIANLKDDESIKKEFQKLKIDEDIIDVLLNFEFKKFINLSFKALRKIIPFQFQGQKYITASTSAGYSLKQEGIKNKLVPPAKENINVAVVARAFAQTRKVINAVIRKYGQFDQINIELATELKNSKFDRSKIEEGQKKFQSQKDKIFKEVQELRGGMTPSSSLLLKYRLWREQDERCVYSGRKISFEDLLDTGFLDIDHIIPYSKSMDDSFNNKVLCLAEENRNKKNDIPFNYYQRIDRDWNLLISIITSMKNMKIAKKSRLLKQELSDIEGFIERNINDTRYATRYIKDFLENNLEFKENEFIKVKVQARSGGLTSVLSYNWGMSKDREESYFHHAKDAIIVACSTQGMVQYISKISQQYENDKDKMKKIKDKTENCIPKPWDSFRADVEESIEGIFVSFAPRHKVTGSAHKETIYSKKHLEKERYVTVKKSLDKIKLSDLENIPCNENCGIIRVLKERLEKFKNDSLKAFADPVHMPTKCPNKKGPVIRSVKIKESNKTGIEVRKGLAERGEMVRVDVFIKDKKYYLVPIYVSDFKNKDLPNKAIAALKLENEWIMIDKTYSFKFSLFKDDLIKIKKKKEEIFGYFGGVHRSTGTIKIKSRHKPKEIDEGIGSRCLLDFRKFQVDVLGNYTEVKHEKRMPAYITRKDKKH</sequence>
<keyword evidence="2 12" id="KW-0540">Nuclease</keyword>
<dbReference type="SMART" id="SM00507">
    <property type="entry name" value="HNHc"/>
    <property type="match status" value="1"/>
</dbReference>
<dbReference type="InterPro" id="IPR003615">
    <property type="entry name" value="HNH_nuc"/>
</dbReference>
<dbReference type="PATRIC" id="fig|471821.5.peg.337"/>
<keyword evidence="9 12" id="KW-0238">DNA-binding</keyword>
<evidence type="ECO:0000256" key="8">
    <source>
        <dbReference type="ARBA" id="ARBA00023118"/>
    </source>
</evidence>
<reference evidence="15" key="1">
    <citation type="journal article" date="2008" name="Proc. Natl. Acad. Sci. U.S.A.">
        <title>Complete genome of the uncultured termite group 1 bacteria in a single host protist cell.</title>
        <authorList>
            <person name="Hongoh Y."/>
            <person name="Sharma V.K."/>
            <person name="Prakash T."/>
            <person name="Noda S."/>
            <person name="Taylor T.D."/>
            <person name="Kudo T."/>
            <person name="Sakaki Y."/>
            <person name="Toyoda A."/>
            <person name="Hattori M."/>
            <person name="Ohkuma M."/>
        </authorList>
    </citation>
    <scope>NUCLEOTIDE SEQUENCE [LARGE SCALE GENOMIC DNA]</scope>
    <source>
        <strain evidence="15">Rs-D17 genomovar Ri2008</strain>
    </source>
</reference>
<dbReference type="GO" id="GO:0043571">
    <property type="term" value="P:maintenance of CRISPR repeat elements"/>
    <property type="evidence" value="ECO:0007669"/>
    <property type="project" value="UniProtKB-UniRule"/>
</dbReference>
<evidence type="ECO:0000256" key="5">
    <source>
        <dbReference type="ARBA" id="ARBA00022801"/>
    </source>
</evidence>
<evidence type="ECO:0000256" key="9">
    <source>
        <dbReference type="ARBA" id="ARBA00023125"/>
    </source>
</evidence>
<dbReference type="GO" id="GO:0004519">
    <property type="term" value="F:endonuclease activity"/>
    <property type="evidence" value="ECO:0007669"/>
    <property type="project" value="UniProtKB-UniRule"/>
</dbReference>
<dbReference type="HAMAP" id="MF_01480">
    <property type="entry name" value="Cas9"/>
    <property type="match status" value="1"/>
</dbReference>
<keyword evidence="6 12" id="KW-0460">Magnesium</keyword>
<keyword evidence="10" id="KW-0464">Manganese</keyword>
<dbReference type="InterPro" id="IPR040619">
    <property type="entry name" value="Cas9_alpha-helical_lobe"/>
</dbReference>
<dbReference type="Proteomes" id="UP000001691">
    <property type="component" value="Chromosome"/>
</dbReference>
<dbReference type="AlphaFoldDB" id="B1GZM3"/>
<feature type="binding site" evidence="12">
    <location>
        <position position="501"/>
    </location>
    <ligand>
        <name>Mg(2+)</name>
        <dbReference type="ChEBI" id="CHEBI:18420"/>
        <label>1</label>
    </ligand>
</feature>
<organism evidence="14 15">
    <name type="scientific">Endomicrobium trichonymphae</name>
    <dbReference type="NCBI Taxonomy" id="1408204"/>
    <lineage>
        <taxon>Bacteria</taxon>
        <taxon>Pseudomonadati</taxon>
        <taxon>Elusimicrobiota</taxon>
        <taxon>Endomicrobiia</taxon>
        <taxon>Endomicrobiales</taxon>
        <taxon>Endomicrobiaceae</taxon>
        <taxon>Candidatus Endomicrobiellum</taxon>
    </lineage>
</organism>
<evidence type="ECO:0000256" key="11">
    <source>
        <dbReference type="ARBA" id="ARBA00046380"/>
    </source>
</evidence>
<evidence type="ECO:0000256" key="7">
    <source>
        <dbReference type="ARBA" id="ARBA00022884"/>
    </source>
</evidence>
<evidence type="ECO:0000256" key="1">
    <source>
        <dbReference type="ARBA" id="ARBA00001946"/>
    </source>
</evidence>
<feature type="active site" description="For RuvC-like nuclease domain" evidence="12">
    <location>
        <position position="9"/>
    </location>
</feature>
<dbReference type="InterPro" id="IPR028629">
    <property type="entry name" value="Cas9"/>
</dbReference>
<evidence type="ECO:0000256" key="4">
    <source>
        <dbReference type="ARBA" id="ARBA00022759"/>
    </source>
</evidence>
<dbReference type="GO" id="GO:0016787">
    <property type="term" value="F:hydrolase activity"/>
    <property type="evidence" value="ECO:0007669"/>
    <property type="project" value="UniProtKB-KW"/>
</dbReference>
<protein>
    <recommendedName>
        <fullName evidence="12">CRISPR-associated endonuclease Cas9</fullName>
        <ecNumber evidence="12">3.1.-.-</ecNumber>
    </recommendedName>
</protein>
<evidence type="ECO:0000256" key="3">
    <source>
        <dbReference type="ARBA" id="ARBA00022723"/>
    </source>
</evidence>
<dbReference type="GO" id="GO:0003677">
    <property type="term" value="F:DNA binding"/>
    <property type="evidence" value="ECO:0007669"/>
    <property type="project" value="UniProtKB-UniRule"/>
</dbReference>
<feature type="active site" description="Proton acceptor for HNH nuclease domain" evidence="12">
    <location>
        <position position="579"/>
    </location>
</feature>
<dbReference type="GO" id="GO:0003723">
    <property type="term" value="F:RNA binding"/>
    <property type="evidence" value="ECO:0007669"/>
    <property type="project" value="UniProtKB-UniRule"/>
</dbReference>
<comment type="subunit">
    <text evidence="11 12">Monomer. Binds crRNA and tracrRNA.</text>
</comment>
<keyword evidence="8 12" id="KW-0051">Antiviral defense</keyword>
<dbReference type="GO" id="GO:0046872">
    <property type="term" value="F:metal ion binding"/>
    <property type="evidence" value="ECO:0007669"/>
    <property type="project" value="UniProtKB-UniRule"/>
</dbReference>
<dbReference type="RefSeq" id="WP_015423233.1">
    <property type="nucleotide sequence ID" value="NC_020419.1"/>
</dbReference>
<evidence type="ECO:0000313" key="15">
    <source>
        <dbReference type="Proteomes" id="UP000001691"/>
    </source>
</evidence>
<keyword evidence="7 12" id="KW-0694">RNA-binding</keyword>
<comment type="domain">
    <text evidence="12">Has 2 endonuclease domains. The discontinuous RuvC-like domain cleaves the target DNA noncomplementary to crRNA while the HNH nuclease domain cleaves the target DNA complementary to crRNA.</text>
</comment>
<dbReference type="PROSITE" id="PS51749">
    <property type="entry name" value="HNH_CAS9"/>
    <property type="match status" value="1"/>
</dbReference>